<sequence>MIVGKNTIIIIIPNIFWLINPEDNATFAIISETSPLGTIPVAIFKAPSLLNPKKSAGIKQNVLLVIIAIALIADPRIRTSFESISLMSDISPIDVKKIGIKNLSKIVSLS</sequence>
<gene>
    <name evidence="1" type="ORF">BVAVS116_0449</name>
</gene>
<keyword evidence="2" id="KW-1185">Reference proteome</keyword>
<dbReference type="EMBL" id="ABCY02000001">
    <property type="protein sequence ID" value="EEF82119.1"/>
    <property type="molecule type" value="Genomic_DNA"/>
</dbReference>
<reference evidence="1 2" key="1">
    <citation type="submission" date="2009-01" db="EMBL/GenBank/DDBJ databases">
        <authorList>
            <person name="Fraser-Liggett C.M."/>
            <person name="Mongodin E.F."/>
            <person name="Casjens B."/>
            <person name="Dunn J."/>
            <person name="Luft B."/>
            <person name="Qiu W."/>
            <person name="Schutzer S."/>
            <person name="Sebastian Y."/>
        </authorList>
    </citation>
    <scope>NUCLEOTIDE SEQUENCE [LARGE SCALE GENOMIC DNA]</scope>
    <source>
        <strain evidence="1 2">VS116</strain>
    </source>
</reference>
<organism evidence="1 2">
    <name type="scientific">Borreliella valaisiana VS116</name>
    <dbReference type="NCBI Taxonomy" id="445987"/>
    <lineage>
        <taxon>Bacteria</taxon>
        <taxon>Pseudomonadati</taxon>
        <taxon>Spirochaetota</taxon>
        <taxon>Spirochaetia</taxon>
        <taxon>Spirochaetales</taxon>
        <taxon>Borreliaceae</taxon>
        <taxon>Borreliella</taxon>
    </lineage>
</organism>
<accession>D6RXT3</accession>
<dbReference type="HOGENOM" id="CLU_2166101_0_0_12"/>
<proteinExistence type="predicted"/>
<name>D6RXT3_BORVA</name>
<evidence type="ECO:0000313" key="1">
    <source>
        <dbReference type="EMBL" id="EEF82119.1"/>
    </source>
</evidence>
<protein>
    <submittedName>
        <fullName evidence="1">Uncharacterized protein</fullName>
    </submittedName>
</protein>
<comment type="caution">
    <text evidence="1">The sequence shown here is derived from an EMBL/GenBank/DDBJ whole genome shotgun (WGS) entry which is preliminary data.</text>
</comment>
<dbReference type="Proteomes" id="UP000006163">
    <property type="component" value="Unassembled WGS sequence"/>
</dbReference>
<dbReference type="AlphaFoldDB" id="D6RXT3"/>
<evidence type="ECO:0000313" key="2">
    <source>
        <dbReference type="Proteomes" id="UP000006163"/>
    </source>
</evidence>